<accession>A0A2T3HRX7</accession>
<evidence type="ECO:0000313" key="3">
    <source>
        <dbReference type="Proteomes" id="UP000240912"/>
    </source>
</evidence>
<dbReference type="RefSeq" id="WP_107213589.1">
    <property type="nucleotide sequence ID" value="NZ_KZ686268.1"/>
</dbReference>
<dbReference type="InterPro" id="IPR034660">
    <property type="entry name" value="DinB/YfiT-like"/>
</dbReference>
<reference evidence="2 3" key="1">
    <citation type="submission" date="2018-03" db="EMBL/GenBank/DDBJ databases">
        <authorList>
            <person name="Keele B.F."/>
        </authorList>
    </citation>
    <scope>NUCLEOTIDE SEQUENCE [LARGE SCALE GENOMIC DNA]</scope>
    <source>
        <strain evidence="2 3">YL28-9</strain>
    </source>
</reference>
<dbReference type="Pfam" id="PF12867">
    <property type="entry name" value="DinB_2"/>
    <property type="match status" value="1"/>
</dbReference>
<dbReference type="InterPro" id="IPR024775">
    <property type="entry name" value="DinB-like"/>
</dbReference>
<feature type="domain" description="DinB-like" evidence="1">
    <location>
        <begin position="43"/>
        <end position="162"/>
    </location>
</feature>
<sequence length="173" mass="19865">MNRPQPDEYASWGGTYIEKVTGDLFEDLENQVTALTGTLLRYPELANFAYAPGKWTIKELLGHMIDTERILAYRLTTFVRNDQTPLPGFEEDDYVRFAGFADRELEDLVGEFVLLRQANLHFFHSITPAQLDRRGYMADGRSITARALLYVIAGHVNHHMQVLESRYINEQPA</sequence>
<name>A0A2T3HRX7_9SPHI</name>
<dbReference type="OrthoDB" id="9793216at2"/>
<dbReference type="Proteomes" id="UP000240912">
    <property type="component" value="Unassembled WGS sequence"/>
</dbReference>
<evidence type="ECO:0000313" key="2">
    <source>
        <dbReference type="EMBL" id="PST85137.1"/>
    </source>
</evidence>
<dbReference type="EMBL" id="PYLS01000001">
    <property type="protein sequence ID" value="PST85137.1"/>
    <property type="molecule type" value="Genomic_DNA"/>
</dbReference>
<organism evidence="2 3">
    <name type="scientific">Pedobacter yulinensis</name>
    <dbReference type="NCBI Taxonomy" id="2126353"/>
    <lineage>
        <taxon>Bacteria</taxon>
        <taxon>Pseudomonadati</taxon>
        <taxon>Bacteroidota</taxon>
        <taxon>Sphingobacteriia</taxon>
        <taxon>Sphingobacteriales</taxon>
        <taxon>Sphingobacteriaceae</taxon>
        <taxon>Pedobacter</taxon>
    </lineage>
</organism>
<comment type="caution">
    <text evidence="2">The sequence shown here is derived from an EMBL/GenBank/DDBJ whole genome shotgun (WGS) entry which is preliminary data.</text>
</comment>
<proteinExistence type="predicted"/>
<dbReference type="AlphaFoldDB" id="A0A2T3HRX7"/>
<gene>
    <name evidence="2" type="ORF">C7T94_03250</name>
</gene>
<evidence type="ECO:0000259" key="1">
    <source>
        <dbReference type="Pfam" id="PF12867"/>
    </source>
</evidence>
<protein>
    <submittedName>
        <fullName evidence="2">DinB family protein</fullName>
    </submittedName>
</protein>
<dbReference type="Gene3D" id="1.20.120.450">
    <property type="entry name" value="dinb family like domain"/>
    <property type="match status" value="1"/>
</dbReference>
<dbReference type="SUPFAM" id="SSF109854">
    <property type="entry name" value="DinB/YfiT-like putative metalloenzymes"/>
    <property type="match status" value="1"/>
</dbReference>
<keyword evidence="3" id="KW-1185">Reference proteome</keyword>